<reference evidence="10 11" key="1">
    <citation type="submission" date="2013-05" db="EMBL/GenBank/DDBJ databases">
        <title>Drechslerella stenobrocha genome reveals carnivorous origination and mechanical trapping mechanism of predatory fungi.</title>
        <authorList>
            <person name="Liu X."/>
            <person name="Zhang W."/>
            <person name="Liu K."/>
        </authorList>
    </citation>
    <scope>NUCLEOTIDE SEQUENCE [LARGE SCALE GENOMIC DNA]</scope>
    <source>
        <strain evidence="10 11">248</strain>
    </source>
</reference>
<feature type="binding site" evidence="9">
    <location>
        <position position="245"/>
    </location>
    <ligand>
        <name>Fe cation</name>
        <dbReference type="ChEBI" id="CHEBI:24875"/>
        <label>2</label>
    </ligand>
</feature>
<evidence type="ECO:0000256" key="6">
    <source>
        <dbReference type="ARBA" id="ARBA00023004"/>
    </source>
</evidence>
<dbReference type="Pfam" id="PF13646">
    <property type="entry name" value="HEAT_2"/>
    <property type="match status" value="2"/>
</dbReference>
<evidence type="ECO:0000256" key="8">
    <source>
        <dbReference type="ARBA" id="ARBA00023256"/>
    </source>
</evidence>
<dbReference type="GO" id="GO:0000226">
    <property type="term" value="P:microtubule cytoskeleton organization"/>
    <property type="evidence" value="ECO:0007669"/>
    <property type="project" value="EnsemblFungi"/>
</dbReference>
<comment type="similarity">
    <text evidence="9">Belongs to the deoxyhypusine hydroxylase family.</text>
</comment>
<dbReference type="OrthoDB" id="421002at2759"/>
<feature type="binding site" evidence="9">
    <location>
        <position position="56"/>
    </location>
    <ligand>
        <name>Fe cation</name>
        <dbReference type="ChEBI" id="CHEBI:24875"/>
        <label>1</label>
    </ligand>
</feature>
<feature type="binding site" evidence="9">
    <location>
        <position position="89"/>
    </location>
    <ligand>
        <name>Fe cation</name>
        <dbReference type="ChEBI" id="CHEBI:24875"/>
        <label>1</label>
    </ligand>
</feature>
<evidence type="ECO:0000256" key="2">
    <source>
        <dbReference type="ARBA" id="ARBA00005041"/>
    </source>
</evidence>
<dbReference type="InterPro" id="IPR004155">
    <property type="entry name" value="PBS_lyase_HEAT"/>
</dbReference>
<feature type="binding site" evidence="9">
    <location>
        <position position="213"/>
    </location>
    <ligand>
        <name>Fe cation</name>
        <dbReference type="ChEBI" id="CHEBI:24875"/>
        <label>2</label>
    </ligand>
</feature>
<keyword evidence="3 9" id="KW-0479">Metal-binding</keyword>
<feature type="binding site" evidence="9">
    <location>
        <position position="57"/>
    </location>
    <ligand>
        <name>Fe cation</name>
        <dbReference type="ChEBI" id="CHEBI:24875"/>
        <label>1</label>
    </ligand>
</feature>
<keyword evidence="9" id="KW-0963">Cytoplasm</keyword>
<feature type="binding site" evidence="9">
    <location>
        <position position="212"/>
    </location>
    <ligand>
        <name>Fe cation</name>
        <dbReference type="ChEBI" id="CHEBI:24875"/>
        <label>2</label>
    </ligand>
</feature>
<evidence type="ECO:0000256" key="3">
    <source>
        <dbReference type="ARBA" id="ARBA00022723"/>
    </source>
</evidence>
<evidence type="ECO:0000256" key="7">
    <source>
        <dbReference type="ARBA" id="ARBA00023033"/>
    </source>
</evidence>
<dbReference type="HAMAP" id="MF_03101">
    <property type="entry name" value="Deoxyhypusine_hydroxylase"/>
    <property type="match status" value="1"/>
</dbReference>
<dbReference type="GO" id="GO:0019135">
    <property type="term" value="F:deoxyhypusine monooxygenase activity"/>
    <property type="evidence" value="ECO:0007669"/>
    <property type="project" value="UniProtKB-UniRule"/>
</dbReference>
<dbReference type="UniPathway" id="UPA00354"/>
<evidence type="ECO:0000256" key="5">
    <source>
        <dbReference type="ARBA" id="ARBA00023002"/>
    </source>
</evidence>
<evidence type="ECO:0000313" key="10">
    <source>
        <dbReference type="EMBL" id="EWC45365.1"/>
    </source>
</evidence>
<accession>W7I8K6</accession>
<dbReference type="AlphaFoldDB" id="W7I8K6"/>
<name>W7I8K6_9PEZI</name>
<dbReference type="Proteomes" id="UP000024837">
    <property type="component" value="Unassembled WGS sequence"/>
</dbReference>
<feature type="binding site" evidence="9">
    <location>
        <position position="90"/>
    </location>
    <ligand>
        <name>Fe cation</name>
        <dbReference type="ChEBI" id="CHEBI:24875"/>
        <label>1</label>
    </ligand>
</feature>
<protein>
    <recommendedName>
        <fullName evidence="9">Deoxyhypusine hydroxylase</fullName>
        <shortName evidence="9">DOHH</shortName>
        <ecNumber evidence="9">1.14.99.29</ecNumber>
    </recommendedName>
    <alternativeName>
        <fullName evidence="9">Deoxyhypusine dioxygenase</fullName>
    </alternativeName>
    <alternativeName>
        <fullName evidence="9">Deoxyhypusine monooxygenase</fullName>
    </alternativeName>
</protein>
<keyword evidence="5 9" id="KW-0560">Oxidoreductase</keyword>
<dbReference type="InterPro" id="IPR027517">
    <property type="entry name" value="Deoxyhypusine_hydroxylase"/>
</dbReference>
<dbReference type="GO" id="GO:0005737">
    <property type="term" value="C:cytoplasm"/>
    <property type="evidence" value="ECO:0007669"/>
    <property type="project" value="UniProtKB-SubCell"/>
</dbReference>
<dbReference type="InterPro" id="IPR016024">
    <property type="entry name" value="ARM-type_fold"/>
</dbReference>
<dbReference type="GO" id="GO:0046872">
    <property type="term" value="F:metal ion binding"/>
    <property type="evidence" value="ECO:0007669"/>
    <property type="project" value="UniProtKB-KW"/>
</dbReference>
<dbReference type="EMBL" id="KI966427">
    <property type="protein sequence ID" value="EWC45365.1"/>
    <property type="molecule type" value="Genomic_DNA"/>
</dbReference>
<feature type="binding site" evidence="9">
    <location>
        <position position="246"/>
    </location>
    <ligand>
        <name>Fe cation</name>
        <dbReference type="ChEBI" id="CHEBI:24875"/>
        <label>2</label>
    </ligand>
</feature>
<evidence type="ECO:0000256" key="1">
    <source>
        <dbReference type="ARBA" id="ARBA00000068"/>
    </source>
</evidence>
<keyword evidence="7 9" id="KW-0503">Monooxygenase</keyword>
<dbReference type="PANTHER" id="PTHR12697">
    <property type="entry name" value="PBS LYASE HEAT-LIKE PROTEIN"/>
    <property type="match status" value="1"/>
</dbReference>
<keyword evidence="11" id="KW-1185">Reference proteome</keyword>
<evidence type="ECO:0000256" key="9">
    <source>
        <dbReference type="HAMAP-Rule" id="MF_03101"/>
    </source>
</evidence>
<evidence type="ECO:0000256" key="4">
    <source>
        <dbReference type="ARBA" id="ARBA00022737"/>
    </source>
</evidence>
<dbReference type="PANTHER" id="PTHR12697:SF5">
    <property type="entry name" value="DEOXYHYPUSINE HYDROXYLASE"/>
    <property type="match status" value="1"/>
</dbReference>
<dbReference type="EC" id="1.14.99.29" evidence="9"/>
<dbReference type="SMART" id="SM00567">
    <property type="entry name" value="EZ_HEAT"/>
    <property type="match status" value="6"/>
</dbReference>
<proteinExistence type="inferred from homology"/>
<dbReference type="Pfam" id="PF03130">
    <property type="entry name" value="HEAT_PBS"/>
    <property type="match status" value="1"/>
</dbReference>
<sequence length="306" mass="33503">MEPVSKLQAVLCNESENLAVRFRALFSLKHLGVNGDTKAIDAIAAAFSSESALLKHELAYCLGQTKNTYAVRPLTERLEDPNEAAICRHESAEALAAIGGADCLPLLRKYLNDEEEAVRQTCELAIAKIEYDLSKEAKTEDLQKSAFASIDPAPPLPSSMKSIPELQDILNDQSRTLFYRYRAMFRLRDIGTPEAIDALATGFGDPSALFRHEVAFVFGQMSDAHSKDSLIKVLADTNEDGMVRHEAAEALGSIGLPEIDEELKKYVTDSERLVRDSAVVALDMSAFEKSGDFEYALVPTAGEVEA</sequence>
<comment type="cofactor">
    <cofactor evidence="9">
        <name>Fe(2+)</name>
        <dbReference type="ChEBI" id="CHEBI:29033"/>
    </cofactor>
    <text evidence="9">Binds 2 Fe(2+) ions per subunit.</text>
</comment>
<comment type="function">
    <text evidence="9">Catalyzes the hydroxylation of the N(6)-(4-aminobutyl)-L-lysine intermediate to form hypusine, an essential post-translational modification only found in mature eIF-5A factor.</text>
</comment>
<keyword evidence="9" id="KW-0539">Nucleus</keyword>
<keyword evidence="4" id="KW-0677">Repeat</keyword>
<dbReference type="GO" id="GO:0005634">
    <property type="term" value="C:nucleus"/>
    <property type="evidence" value="ECO:0007669"/>
    <property type="project" value="UniProtKB-SubCell"/>
</dbReference>
<gene>
    <name evidence="9" type="primary">LIA1</name>
    <name evidence="10" type="ORF">DRE_00764</name>
</gene>
<dbReference type="Gene3D" id="1.25.10.10">
    <property type="entry name" value="Leucine-rich Repeat Variant"/>
    <property type="match status" value="2"/>
</dbReference>
<comment type="subcellular location">
    <subcellularLocation>
        <location evidence="9">Cytoplasm</location>
    </subcellularLocation>
    <subcellularLocation>
        <location evidence="9">Nucleus</location>
    </subcellularLocation>
</comment>
<comment type="pathway">
    <text evidence="2 9">Protein modification; eIF5A hypusination.</text>
</comment>
<comment type="catalytic activity">
    <reaction evidence="1 9">
        <text>[eIF5A protein]-deoxyhypusine + AH2 + O2 = [eIF5A protein]-hypusine + A + H2O</text>
        <dbReference type="Rhea" id="RHEA:14101"/>
        <dbReference type="Rhea" id="RHEA-COMP:10144"/>
        <dbReference type="Rhea" id="RHEA-COMP:12592"/>
        <dbReference type="ChEBI" id="CHEBI:13193"/>
        <dbReference type="ChEBI" id="CHEBI:15377"/>
        <dbReference type="ChEBI" id="CHEBI:15379"/>
        <dbReference type="ChEBI" id="CHEBI:17499"/>
        <dbReference type="ChEBI" id="CHEBI:82657"/>
        <dbReference type="ChEBI" id="CHEBI:91175"/>
        <dbReference type="EC" id="1.14.99.29"/>
    </reaction>
</comment>
<dbReference type="SUPFAM" id="SSF48371">
    <property type="entry name" value="ARM repeat"/>
    <property type="match status" value="1"/>
</dbReference>
<keyword evidence="6 9" id="KW-0408">Iron</keyword>
<evidence type="ECO:0000313" key="11">
    <source>
        <dbReference type="Proteomes" id="UP000024837"/>
    </source>
</evidence>
<keyword evidence="8 9" id="KW-0386">Hypusine biosynthesis</keyword>
<organism evidence="10 11">
    <name type="scientific">Drechslerella stenobrocha 248</name>
    <dbReference type="NCBI Taxonomy" id="1043628"/>
    <lineage>
        <taxon>Eukaryota</taxon>
        <taxon>Fungi</taxon>
        <taxon>Dikarya</taxon>
        <taxon>Ascomycota</taxon>
        <taxon>Pezizomycotina</taxon>
        <taxon>Orbiliomycetes</taxon>
        <taxon>Orbiliales</taxon>
        <taxon>Orbiliaceae</taxon>
        <taxon>Drechslerella</taxon>
    </lineage>
</organism>
<dbReference type="HOGENOM" id="CLU_053974_0_0_1"/>
<dbReference type="InterPro" id="IPR011989">
    <property type="entry name" value="ARM-like"/>
</dbReference>